<sequence length="73" mass="7540">MARNGSVPWHGAAPAPSVLPAPPPTTGPPPTLATTPSPTTPASERSVWSAPSPPACMTMTCGWMTSCGARRRW</sequence>
<dbReference type="EMBL" id="JAFJMO010000012">
    <property type="protein sequence ID" value="KAJ8260475.1"/>
    <property type="molecule type" value="Genomic_DNA"/>
</dbReference>
<dbReference type="AlphaFoldDB" id="A0A9Q1D6S7"/>
<dbReference type="Proteomes" id="UP001152803">
    <property type="component" value="Unassembled WGS sequence"/>
</dbReference>
<evidence type="ECO:0000313" key="3">
    <source>
        <dbReference type="Proteomes" id="UP001152803"/>
    </source>
</evidence>
<feature type="compositionally biased region" description="Low complexity" evidence="1">
    <location>
        <begin position="32"/>
        <end position="42"/>
    </location>
</feature>
<reference evidence="2" key="1">
    <citation type="journal article" date="2023" name="Science">
        <title>Genome structures resolve the early diversification of teleost fishes.</title>
        <authorList>
            <person name="Parey E."/>
            <person name="Louis A."/>
            <person name="Montfort J."/>
            <person name="Bouchez O."/>
            <person name="Roques C."/>
            <person name="Iampietro C."/>
            <person name="Lluch J."/>
            <person name="Castinel A."/>
            <person name="Donnadieu C."/>
            <person name="Desvignes T."/>
            <person name="Floi Bucao C."/>
            <person name="Jouanno E."/>
            <person name="Wen M."/>
            <person name="Mejri S."/>
            <person name="Dirks R."/>
            <person name="Jansen H."/>
            <person name="Henkel C."/>
            <person name="Chen W.J."/>
            <person name="Zahm M."/>
            <person name="Cabau C."/>
            <person name="Klopp C."/>
            <person name="Thompson A.W."/>
            <person name="Robinson-Rechavi M."/>
            <person name="Braasch I."/>
            <person name="Lecointre G."/>
            <person name="Bobe J."/>
            <person name="Postlethwait J.H."/>
            <person name="Berthelot C."/>
            <person name="Roest Crollius H."/>
            <person name="Guiguen Y."/>
        </authorList>
    </citation>
    <scope>NUCLEOTIDE SEQUENCE</scope>
    <source>
        <strain evidence="2">Concon-B</strain>
    </source>
</reference>
<evidence type="ECO:0000313" key="2">
    <source>
        <dbReference type="EMBL" id="KAJ8260475.1"/>
    </source>
</evidence>
<feature type="compositionally biased region" description="Pro residues" evidence="1">
    <location>
        <begin position="17"/>
        <end position="31"/>
    </location>
</feature>
<feature type="region of interest" description="Disordered" evidence="1">
    <location>
        <begin position="1"/>
        <end position="53"/>
    </location>
</feature>
<evidence type="ECO:0000256" key="1">
    <source>
        <dbReference type="SAM" id="MobiDB-lite"/>
    </source>
</evidence>
<comment type="caution">
    <text evidence="2">The sequence shown here is derived from an EMBL/GenBank/DDBJ whole genome shotgun (WGS) entry which is preliminary data.</text>
</comment>
<protein>
    <submittedName>
        <fullName evidence="2">Uncharacterized protein</fullName>
    </submittedName>
</protein>
<name>A0A9Q1D6S7_CONCO</name>
<organism evidence="2 3">
    <name type="scientific">Conger conger</name>
    <name type="common">Conger eel</name>
    <name type="synonym">Muraena conger</name>
    <dbReference type="NCBI Taxonomy" id="82655"/>
    <lineage>
        <taxon>Eukaryota</taxon>
        <taxon>Metazoa</taxon>
        <taxon>Chordata</taxon>
        <taxon>Craniata</taxon>
        <taxon>Vertebrata</taxon>
        <taxon>Euteleostomi</taxon>
        <taxon>Actinopterygii</taxon>
        <taxon>Neopterygii</taxon>
        <taxon>Teleostei</taxon>
        <taxon>Anguilliformes</taxon>
        <taxon>Congridae</taxon>
        <taxon>Conger</taxon>
    </lineage>
</organism>
<keyword evidence="3" id="KW-1185">Reference proteome</keyword>
<gene>
    <name evidence="2" type="ORF">COCON_G00161980</name>
</gene>
<proteinExistence type="predicted"/>
<accession>A0A9Q1D6S7</accession>